<comment type="subcellular location">
    <subcellularLocation>
        <location evidence="1">Membrane</location>
        <topology evidence="1">Single-pass type I membrane protein</topology>
    </subcellularLocation>
</comment>
<keyword evidence="4" id="KW-0130">Cell adhesion</keyword>
<keyword evidence="2 9" id="KW-0812">Transmembrane</keyword>
<keyword evidence="10" id="KW-1185">Reference proteome</keyword>
<keyword evidence="5 9" id="KW-1133">Transmembrane helix</keyword>
<evidence type="ECO:0000256" key="9">
    <source>
        <dbReference type="SAM" id="Phobius"/>
    </source>
</evidence>
<dbReference type="PANTHER" id="PTHR16677:SF1">
    <property type="entry name" value="HEMATOPOIETIC PROGENITOR CELL ANTIGEN CD34"/>
    <property type="match status" value="1"/>
</dbReference>
<dbReference type="InterPro" id="IPR013836">
    <property type="entry name" value="CD34/Podocalyxin"/>
</dbReference>
<evidence type="ECO:0000256" key="6">
    <source>
        <dbReference type="ARBA" id="ARBA00023136"/>
    </source>
</evidence>
<accession>A0A6P8PE62</accession>
<evidence type="ECO:0000256" key="7">
    <source>
        <dbReference type="ARBA" id="ARBA00023180"/>
    </source>
</evidence>
<feature type="compositionally biased region" description="Polar residues" evidence="8">
    <location>
        <begin position="79"/>
        <end position="90"/>
    </location>
</feature>
<gene>
    <name evidence="11" type="primary">CD34</name>
</gene>
<dbReference type="PRINTS" id="PR01700">
    <property type="entry name" value="CD34ANTIGEN"/>
</dbReference>
<evidence type="ECO:0000256" key="8">
    <source>
        <dbReference type="SAM" id="MobiDB-lite"/>
    </source>
</evidence>
<feature type="region of interest" description="Disordered" evidence="8">
    <location>
        <begin position="79"/>
        <end position="109"/>
    </location>
</feature>
<evidence type="ECO:0000256" key="1">
    <source>
        <dbReference type="ARBA" id="ARBA00004479"/>
    </source>
</evidence>
<feature type="compositionally biased region" description="Low complexity" evidence="8">
    <location>
        <begin position="91"/>
        <end position="102"/>
    </location>
</feature>
<dbReference type="FunCoup" id="A0A6P8PE62">
    <property type="interactions" value="227"/>
</dbReference>
<feature type="region of interest" description="Disordered" evidence="8">
    <location>
        <begin position="329"/>
        <end position="353"/>
    </location>
</feature>
<evidence type="ECO:0000256" key="3">
    <source>
        <dbReference type="ARBA" id="ARBA00022729"/>
    </source>
</evidence>
<feature type="transmembrane region" description="Helical" evidence="9">
    <location>
        <begin position="276"/>
        <end position="296"/>
    </location>
</feature>
<sequence>MLRPRSRRAPTRAQIIRSIVCVLALADNIAGDSSTTIAISPNLSHTSPPPTPAPTTITNTTVTLSASNDITKDTAITSQITTESAPPTNHSWLSSPTNTSSSMDLQNETTSNDLLSSTAGITSNVTHFTLGHTVQSTLTPSPSPSSTLSGPENKTVPAHVGCLSIRNFRESTDVIHLELNESATCESFKEVKGEKLVKMLCEPPNSTFLKSGQCHLQLSTSEVNPKHLLLILHSKDDARKTFEAMKTQISSFHQMGIQRYKLEKVYDHLDRTRKTLIALLTCGLLLAAIIMAGLFLSNRQSWSPGRQRLGEDPYYTENDSQDNTVLSVASNDQSQHQEKPNLNGGTQENGTGQTVTAAATNGHSTRQHVVADTEL</sequence>
<keyword evidence="3" id="KW-0732">Signal</keyword>
<evidence type="ECO:0000256" key="4">
    <source>
        <dbReference type="ARBA" id="ARBA00022889"/>
    </source>
</evidence>
<protein>
    <submittedName>
        <fullName evidence="11">Hematopoietic progenitor cell antigen CD34 isoform X1</fullName>
    </submittedName>
</protein>
<dbReference type="CTD" id="947"/>
<dbReference type="GO" id="GO:0005886">
    <property type="term" value="C:plasma membrane"/>
    <property type="evidence" value="ECO:0007669"/>
    <property type="project" value="UniProtKB-ARBA"/>
</dbReference>
<evidence type="ECO:0000256" key="5">
    <source>
        <dbReference type="ARBA" id="ARBA00022989"/>
    </source>
</evidence>
<keyword evidence="6 9" id="KW-0472">Membrane</keyword>
<dbReference type="OrthoDB" id="8945512at2759"/>
<dbReference type="InterPro" id="IPR008083">
    <property type="entry name" value="CD34"/>
</dbReference>
<dbReference type="GO" id="GO:0007160">
    <property type="term" value="P:cell-matrix adhesion"/>
    <property type="evidence" value="ECO:0007669"/>
    <property type="project" value="TreeGrafter"/>
</dbReference>
<keyword evidence="7" id="KW-0325">Glycoprotein</keyword>
<proteinExistence type="predicted"/>
<feature type="region of interest" description="Disordered" evidence="8">
    <location>
        <begin position="134"/>
        <end position="153"/>
    </location>
</feature>
<dbReference type="AlphaFoldDB" id="A0A6P8PE62"/>
<dbReference type="GeneID" id="117347272"/>
<organism evidence="10 11">
    <name type="scientific">Geotrypetes seraphini</name>
    <name type="common">Gaboon caecilian</name>
    <name type="synonym">Caecilia seraphini</name>
    <dbReference type="NCBI Taxonomy" id="260995"/>
    <lineage>
        <taxon>Eukaryota</taxon>
        <taxon>Metazoa</taxon>
        <taxon>Chordata</taxon>
        <taxon>Craniata</taxon>
        <taxon>Vertebrata</taxon>
        <taxon>Euteleostomi</taxon>
        <taxon>Amphibia</taxon>
        <taxon>Gymnophiona</taxon>
        <taxon>Geotrypetes</taxon>
    </lineage>
</organism>
<evidence type="ECO:0000313" key="11">
    <source>
        <dbReference type="RefSeq" id="XP_033773861.1"/>
    </source>
</evidence>
<dbReference type="KEGG" id="gsh:117347272"/>
<dbReference type="Proteomes" id="UP000515159">
    <property type="component" value="Chromosome 13"/>
</dbReference>
<feature type="compositionally biased region" description="Low complexity" evidence="8">
    <location>
        <begin position="343"/>
        <end position="353"/>
    </location>
</feature>
<feature type="compositionally biased region" description="Low complexity" evidence="8">
    <location>
        <begin position="136"/>
        <end position="149"/>
    </location>
</feature>
<dbReference type="PANTHER" id="PTHR16677">
    <property type="entry name" value="HEMATOPOIETIC PROGENITOR CELL ANTIGEN CD34"/>
    <property type="match status" value="1"/>
</dbReference>
<dbReference type="InParanoid" id="A0A6P8PE62"/>
<reference evidence="11" key="1">
    <citation type="submission" date="2025-08" db="UniProtKB">
        <authorList>
            <consortium name="RefSeq"/>
        </authorList>
    </citation>
    <scope>IDENTIFICATION</scope>
</reference>
<dbReference type="Pfam" id="PF06365">
    <property type="entry name" value="CD34_antigen"/>
    <property type="match status" value="1"/>
</dbReference>
<evidence type="ECO:0000313" key="10">
    <source>
        <dbReference type="Proteomes" id="UP000515159"/>
    </source>
</evidence>
<evidence type="ECO:0000256" key="2">
    <source>
        <dbReference type="ARBA" id="ARBA00022692"/>
    </source>
</evidence>
<dbReference type="RefSeq" id="XP_033773861.1">
    <property type="nucleotide sequence ID" value="XM_033917970.1"/>
</dbReference>
<name>A0A6P8PE62_GEOSA</name>